<dbReference type="SUPFAM" id="SSF54637">
    <property type="entry name" value="Thioesterase/thiol ester dehydrase-isomerase"/>
    <property type="match status" value="1"/>
</dbReference>
<keyword evidence="6" id="KW-0443">Lipid metabolism</keyword>
<evidence type="ECO:0000256" key="4">
    <source>
        <dbReference type="ARBA" id="ARBA00022516"/>
    </source>
</evidence>
<comment type="function">
    <text evidence="8">Involved in unsaturated fatty acids biosynthesis. Catalyzes the dehydration of short chain beta-hydroxyacyl-ACPs and long chain saturated and unsaturated beta-hydroxyacyl-ACPs.</text>
</comment>
<evidence type="ECO:0000256" key="8">
    <source>
        <dbReference type="ARBA" id="ARBA00025049"/>
    </source>
</evidence>
<dbReference type="InterPro" id="IPR010084">
    <property type="entry name" value="FabZ"/>
</dbReference>
<dbReference type="InterPro" id="IPR029069">
    <property type="entry name" value="HotDog_dom_sf"/>
</dbReference>
<dbReference type="Pfam" id="PF07977">
    <property type="entry name" value="FabA"/>
    <property type="match status" value="1"/>
</dbReference>
<dbReference type="PANTHER" id="PTHR30272:SF1">
    <property type="entry name" value="3-HYDROXYACYL-[ACYL-CARRIER-PROTEIN] DEHYDRATASE"/>
    <property type="match status" value="1"/>
</dbReference>
<keyword evidence="5" id="KW-0441">Lipid A biosynthesis</keyword>
<organism evidence="9 10">
    <name type="scientific">Astrephomene gubernaculifera</name>
    <dbReference type="NCBI Taxonomy" id="47775"/>
    <lineage>
        <taxon>Eukaryota</taxon>
        <taxon>Viridiplantae</taxon>
        <taxon>Chlorophyta</taxon>
        <taxon>core chlorophytes</taxon>
        <taxon>Chlorophyceae</taxon>
        <taxon>CS clade</taxon>
        <taxon>Chlamydomonadales</taxon>
        <taxon>Astrephomenaceae</taxon>
        <taxon>Astrephomene</taxon>
    </lineage>
</organism>
<evidence type="ECO:0000256" key="1">
    <source>
        <dbReference type="ARBA" id="ARBA00004496"/>
    </source>
</evidence>
<dbReference type="GO" id="GO:0006633">
    <property type="term" value="P:fatty acid biosynthetic process"/>
    <property type="evidence" value="ECO:0007669"/>
    <property type="project" value="InterPro"/>
</dbReference>
<dbReference type="InterPro" id="IPR013114">
    <property type="entry name" value="FabA_FabZ"/>
</dbReference>
<dbReference type="FunFam" id="3.10.129.10:FF:000001">
    <property type="entry name" value="3-hydroxyacyl-[acyl-carrier-protein] dehydratase FabZ"/>
    <property type="match status" value="1"/>
</dbReference>
<protein>
    <recommendedName>
        <fullName evidence="2">3-hydroxyacyl-[acyl-carrier-protein] dehydratase</fullName>
        <ecNumber evidence="2">4.2.1.59</ecNumber>
    </recommendedName>
</protein>
<evidence type="ECO:0000313" key="9">
    <source>
        <dbReference type="EMBL" id="GFR40736.1"/>
    </source>
</evidence>
<dbReference type="HAMAP" id="MF_00406">
    <property type="entry name" value="FabZ"/>
    <property type="match status" value="1"/>
</dbReference>
<dbReference type="Proteomes" id="UP001054857">
    <property type="component" value="Unassembled WGS sequence"/>
</dbReference>
<dbReference type="NCBIfam" id="NF000582">
    <property type="entry name" value="PRK00006.1"/>
    <property type="match status" value="1"/>
</dbReference>
<sequence>MALSMRNMQCGRVSSRQAVARPCVAVRPARTMPIVRANAATPAEAPKAVSTEKTGPNFKALRDINQIMQTLPHRYPFLLVDRVVEWEKEKYAVGYKCVTINDNFFTGHFPERPIMPGVLQIEAMAQLAGIVMLDPEDTAAKGLFFFGGIEGCRFRKPVVPGDVLMMRAEVTKFNKRFGIVKVAASGYVGEDLVVEAELTLAMGKQ</sequence>
<proteinExistence type="inferred from homology"/>
<dbReference type="EC" id="4.2.1.59" evidence="2"/>
<accession>A0AAD3DF86</accession>
<evidence type="ECO:0000313" key="10">
    <source>
        <dbReference type="Proteomes" id="UP001054857"/>
    </source>
</evidence>
<reference evidence="9 10" key="1">
    <citation type="journal article" date="2021" name="Sci. Rep.">
        <title>Genome sequencing of the multicellular alga Astrephomene provides insights into convergent evolution of germ-soma differentiation.</title>
        <authorList>
            <person name="Yamashita S."/>
            <person name="Yamamoto K."/>
            <person name="Matsuzaki R."/>
            <person name="Suzuki S."/>
            <person name="Yamaguchi H."/>
            <person name="Hirooka S."/>
            <person name="Minakuchi Y."/>
            <person name="Miyagishima S."/>
            <person name="Kawachi M."/>
            <person name="Toyoda A."/>
            <person name="Nozaki H."/>
        </authorList>
    </citation>
    <scope>NUCLEOTIDE SEQUENCE [LARGE SCALE GENOMIC DNA]</scope>
    <source>
        <strain evidence="9 10">NIES-4017</strain>
    </source>
</reference>
<dbReference type="Gene3D" id="3.10.129.10">
    <property type="entry name" value="Hotdog Thioesterase"/>
    <property type="match status" value="1"/>
</dbReference>
<evidence type="ECO:0000256" key="3">
    <source>
        <dbReference type="ARBA" id="ARBA00022490"/>
    </source>
</evidence>
<gene>
    <name evidence="9" type="ORF">Agub_g1346</name>
</gene>
<evidence type="ECO:0000256" key="5">
    <source>
        <dbReference type="ARBA" id="ARBA00022556"/>
    </source>
</evidence>
<comment type="subcellular location">
    <subcellularLocation>
        <location evidence="1">Cytoplasm</location>
    </subcellularLocation>
</comment>
<evidence type="ECO:0000256" key="7">
    <source>
        <dbReference type="ARBA" id="ARBA00023239"/>
    </source>
</evidence>
<keyword evidence="4" id="KW-0444">Lipid biosynthesis</keyword>
<dbReference type="NCBIfam" id="TIGR01750">
    <property type="entry name" value="fabZ"/>
    <property type="match status" value="1"/>
</dbReference>
<keyword evidence="7" id="KW-0456">Lyase</keyword>
<dbReference type="GO" id="GO:0019171">
    <property type="term" value="F:(3R)-hydroxyacyl-[acyl-carrier-protein] dehydratase activity"/>
    <property type="evidence" value="ECO:0007669"/>
    <property type="project" value="UniProtKB-EC"/>
</dbReference>
<dbReference type="GO" id="GO:0005737">
    <property type="term" value="C:cytoplasm"/>
    <property type="evidence" value="ECO:0007669"/>
    <property type="project" value="UniProtKB-SubCell"/>
</dbReference>
<keyword evidence="10" id="KW-1185">Reference proteome</keyword>
<dbReference type="EMBL" id="BMAR01000001">
    <property type="protein sequence ID" value="GFR40736.1"/>
    <property type="molecule type" value="Genomic_DNA"/>
</dbReference>
<evidence type="ECO:0000256" key="6">
    <source>
        <dbReference type="ARBA" id="ARBA00023098"/>
    </source>
</evidence>
<comment type="caution">
    <text evidence="9">The sequence shown here is derived from an EMBL/GenBank/DDBJ whole genome shotgun (WGS) entry which is preliminary data.</text>
</comment>
<keyword evidence="3" id="KW-0963">Cytoplasm</keyword>
<dbReference type="PANTHER" id="PTHR30272">
    <property type="entry name" value="3-HYDROXYACYL-[ACYL-CARRIER-PROTEIN] DEHYDRATASE"/>
    <property type="match status" value="1"/>
</dbReference>
<name>A0AAD3DF86_9CHLO</name>
<dbReference type="AlphaFoldDB" id="A0AAD3DF86"/>
<evidence type="ECO:0000256" key="2">
    <source>
        <dbReference type="ARBA" id="ARBA00013167"/>
    </source>
</evidence>
<dbReference type="GO" id="GO:0016020">
    <property type="term" value="C:membrane"/>
    <property type="evidence" value="ECO:0007669"/>
    <property type="project" value="GOC"/>
</dbReference>
<dbReference type="GO" id="GO:0009245">
    <property type="term" value="P:lipid A biosynthetic process"/>
    <property type="evidence" value="ECO:0007669"/>
    <property type="project" value="UniProtKB-KW"/>
</dbReference>
<dbReference type="CDD" id="cd01288">
    <property type="entry name" value="FabZ"/>
    <property type="match status" value="1"/>
</dbReference>